<reference evidence="6 7" key="1">
    <citation type="submission" date="2021-03" db="EMBL/GenBank/DDBJ databases">
        <title>Antimicrobial resistance genes in bacteria isolated from Japanese honey, and their potential for conferring macrolide and lincosamide resistance in the American foulbrood pathogen Paenibacillus larvae.</title>
        <authorList>
            <person name="Okamoto M."/>
            <person name="Kumagai M."/>
            <person name="Kanamori H."/>
            <person name="Takamatsu D."/>
        </authorList>
    </citation>
    <scope>NUCLEOTIDE SEQUENCE [LARGE SCALE GENOMIC DNA]</scope>
    <source>
        <strain evidence="6 7">J15TS10</strain>
    </source>
</reference>
<dbReference type="InterPro" id="IPR011330">
    <property type="entry name" value="Glyco_hydro/deAcase_b/a-brl"/>
</dbReference>
<keyword evidence="7" id="KW-1185">Reference proteome</keyword>
<dbReference type="Gene3D" id="3.20.20.370">
    <property type="entry name" value="Glycoside hydrolase/deacetylase"/>
    <property type="match status" value="1"/>
</dbReference>
<dbReference type="RefSeq" id="WP_213590763.1">
    <property type="nucleotide sequence ID" value="NZ_BOSM01000003.1"/>
</dbReference>
<dbReference type="InterPro" id="IPR006879">
    <property type="entry name" value="YdjC-like"/>
</dbReference>
<accession>A0ABQ4MQS2</accession>
<evidence type="ECO:0000313" key="7">
    <source>
        <dbReference type="Proteomes" id="UP000681290"/>
    </source>
</evidence>
<evidence type="ECO:0000256" key="5">
    <source>
        <dbReference type="ARBA" id="ARBA00023277"/>
    </source>
</evidence>
<keyword evidence="5" id="KW-0119">Carbohydrate metabolism</keyword>
<evidence type="ECO:0000313" key="6">
    <source>
        <dbReference type="EMBL" id="GIP58301.1"/>
    </source>
</evidence>
<dbReference type="PANTHER" id="PTHR31609:SF1">
    <property type="entry name" value="CARBOHYDRATE DEACETYLASE"/>
    <property type="match status" value="1"/>
</dbReference>
<evidence type="ECO:0000256" key="4">
    <source>
        <dbReference type="ARBA" id="ARBA00022842"/>
    </source>
</evidence>
<evidence type="ECO:0008006" key="8">
    <source>
        <dbReference type="Google" id="ProtNLM"/>
    </source>
</evidence>
<proteinExistence type="predicted"/>
<evidence type="ECO:0000256" key="2">
    <source>
        <dbReference type="ARBA" id="ARBA00022723"/>
    </source>
</evidence>
<keyword evidence="2" id="KW-0479">Metal-binding</keyword>
<comment type="cofactor">
    <cofactor evidence="1">
        <name>Mg(2+)</name>
        <dbReference type="ChEBI" id="CHEBI:18420"/>
    </cofactor>
</comment>
<gene>
    <name evidence="6" type="ORF">J15TS10_21150</name>
</gene>
<protein>
    <recommendedName>
        <fullName evidence="8">ChbG/HpnK family deacetylase</fullName>
    </recommendedName>
</protein>
<organism evidence="6 7">
    <name type="scientific">Paenibacillus woosongensis</name>
    <dbReference type="NCBI Taxonomy" id="307580"/>
    <lineage>
        <taxon>Bacteria</taxon>
        <taxon>Bacillati</taxon>
        <taxon>Bacillota</taxon>
        <taxon>Bacilli</taxon>
        <taxon>Bacillales</taxon>
        <taxon>Paenibacillaceae</taxon>
        <taxon>Paenibacillus</taxon>
    </lineage>
</organism>
<evidence type="ECO:0000256" key="1">
    <source>
        <dbReference type="ARBA" id="ARBA00001946"/>
    </source>
</evidence>
<dbReference type="CDD" id="cd10802">
    <property type="entry name" value="YdjC_TTHB029_like"/>
    <property type="match status" value="1"/>
</dbReference>
<evidence type="ECO:0000256" key="3">
    <source>
        <dbReference type="ARBA" id="ARBA00022801"/>
    </source>
</evidence>
<dbReference type="Proteomes" id="UP000681290">
    <property type="component" value="Unassembled WGS sequence"/>
</dbReference>
<sequence>MNRKLIINCDDFGQSAAMNEAIMHLLEEGKVSSATIMAAAPGFAEAATWSARRGQPNIGLHLTLTSEFEALPWGSLTGDISLQDESGRMHKTVREFEQKARTRAVAKELDAQYERVQKAGITISHIDNHMGSLYGIATGRSLLPLMFWKASRWKVPARFFRCIVPDDPLLSSLSGIERPVSRASALADALGVPIPDYLLSHPFDLQAGEMYDSFKQSIIGKLYRLPSGVSEMYFHPGREDAWMMEHIPDWQKRVWEFRLLFDDDLAYAMQDARVEMVDYRYVRKKLRRPRIRSGIKLVRELARK</sequence>
<comment type="caution">
    <text evidence="6">The sequence shown here is derived from an EMBL/GenBank/DDBJ whole genome shotgun (WGS) entry which is preliminary data.</text>
</comment>
<name>A0ABQ4MQS2_9BACL</name>
<dbReference type="Pfam" id="PF04794">
    <property type="entry name" value="YdjC"/>
    <property type="match status" value="1"/>
</dbReference>
<keyword evidence="3" id="KW-0378">Hydrolase</keyword>
<dbReference type="EMBL" id="BOSM01000003">
    <property type="protein sequence ID" value="GIP58301.1"/>
    <property type="molecule type" value="Genomic_DNA"/>
</dbReference>
<dbReference type="SUPFAM" id="SSF88713">
    <property type="entry name" value="Glycoside hydrolase/deacetylase"/>
    <property type="match status" value="1"/>
</dbReference>
<keyword evidence="4" id="KW-0460">Magnesium</keyword>
<dbReference type="PANTHER" id="PTHR31609">
    <property type="entry name" value="YDJC DEACETYLASE FAMILY MEMBER"/>
    <property type="match status" value="1"/>
</dbReference>